<dbReference type="Proteomes" id="UP001139157">
    <property type="component" value="Unassembled WGS sequence"/>
</dbReference>
<gene>
    <name evidence="2" type="ORF">NDR86_10765</name>
</gene>
<dbReference type="RefSeq" id="WP_251911062.1">
    <property type="nucleotide sequence ID" value="NZ_JAMRXG010000004.1"/>
</dbReference>
<dbReference type="PROSITE" id="PS50943">
    <property type="entry name" value="HTH_CROC1"/>
    <property type="match status" value="1"/>
</dbReference>
<name>A0A9X2E9E9_9NOCA</name>
<comment type="caution">
    <text evidence="2">The sequence shown here is derived from an EMBL/GenBank/DDBJ whole genome shotgun (WGS) entry which is preliminary data.</text>
</comment>
<proteinExistence type="predicted"/>
<accession>A0A9X2E9E9</accession>
<reference evidence="2" key="1">
    <citation type="submission" date="2022-06" db="EMBL/GenBank/DDBJ databases">
        <title>Novel species in genus nocardia.</title>
        <authorList>
            <person name="Li F."/>
        </authorList>
    </citation>
    <scope>NUCLEOTIDE SEQUENCE</scope>
    <source>
        <strain evidence="2">CDC141</strain>
    </source>
</reference>
<organism evidence="2 3">
    <name type="scientific">Nocardia pulmonis</name>
    <dbReference type="NCBI Taxonomy" id="2951408"/>
    <lineage>
        <taxon>Bacteria</taxon>
        <taxon>Bacillati</taxon>
        <taxon>Actinomycetota</taxon>
        <taxon>Actinomycetes</taxon>
        <taxon>Mycobacteriales</taxon>
        <taxon>Nocardiaceae</taxon>
        <taxon>Nocardia</taxon>
    </lineage>
</organism>
<sequence>MSDQGPQPISGLTDKLNALIEEHYARAGRRVPGVKAIANEIREATGLQISAVTLHKLRTGEHTNPTGERLKALAAFFGKPPAFFLDEDATSADLDFAAVLRERGVRTIAMRSVGLSKRSREAILDLIDKLHEIERDAGTEPDGRIPPPRNDP</sequence>
<dbReference type="InterPro" id="IPR010982">
    <property type="entry name" value="Lambda_DNA-bd_dom_sf"/>
</dbReference>
<dbReference type="EMBL" id="JAMRXG010000004">
    <property type="protein sequence ID" value="MCM6773953.1"/>
    <property type="molecule type" value="Genomic_DNA"/>
</dbReference>
<dbReference type="GO" id="GO:0003677">
    <property type="term" value="F:DNA binding"/>
    <property type="evidence" value="ECO:0007669"/>
    <property type="project" value="InterPro"/>
</dbReference>
<keyword evidence="3" id="KW-1185">Reference proteome</keyword>
<protein>
    <recommendedName>
        <fullName evidence="1">HTH cro/C1-type domain-containing protein</fullName>
    </recommendedName>
</protein>
<evidence type="ECO:0000313" key="2">
    <source>
        <dbReference type="EMBL" id="MCM6773953.1"/>
    </source>
</evidence>
<evidence type="ECO:0000313" key="3">
    <source>
        <dbReference type="Proteomes" id="UP001139157"/>
    </source>
</evidence>
<evidence type="ECO:0000259" key="1">
    <source>
        <dbReference type="PROSITE" id="PS50943"/>
    </source>
</evidence>
<dbReference type="InterPro" id="IPR001387">
    <property type="entry name" value="Cro/C1-type_HTH"/>
</dbReference>
<dbReference type="Gene3D" id="1.10.260.40">
    <property type="entry name" value="lambda repressor-like DNA-binding domains"/>
    <property type="match status" value="1"/>
</dbReference>
<dbReference type="AlphaFoldDB" id="A0A9X2E9E9"/>
<feature type="domain" description="HTH cro/C1-type" evidence="1">
    <location>
        <begin position="44"/>
        <end position="84"/>
    </location>
</feature>